<dbReference type="EMBL" id="JARJBC010000034">
    <property type="protein sequence ID" value="MDF3294055.1"/>
    <property type="molecule type" value="Genomic_DNA"/>
</dbReference>
<comment type="similarity">
    <text evidence="1 7">Belongs to the peptidase M3 family.</text>
</comment>
<accession>A0ABT5ZWR7</accession>
<dbReference type="Pfam" id="PF01432">
    <property type="entry name" value="Peptidase_M3"/>
    <property type="match status" value="1"/>
</dbReference>
<dbReference type="InterPro" id="IPR024077">
    <property type="entry name" value="Neurolysin/TOP_dom2"/>
</dbReference>
<keyword evidence="6 7" id="KW-0482">Metalloprotease</keyword>
<dbReference type="Gene3D" id="1.10.1370.40">
    <property type="match status" value="1"/>
</dbReference>
<keyword evidence="2 7" id="KW-0645">Protease</keyword>
<feature type="domain" description="Peptidase M3A/M3B catalytic" evidence="8">
    <location>
        <begin position="233"/>
        <end position="672"/>
    </location>
</feature>
<dbReference type="Proteomes" id="UP001216579">
    <property type="component" value="Unassembled WGS sequence"/>
</dbReference>
<keyword evidence="3 7" id="KW-0479">Metal-binding</keyword>
<comment type="cofactor">
    <cofactor evidence="7">
        <name>Zn(2+)</name>
        <dbReference type="ChEBI" id="CHEBI:29105"/>
    </cofactor>
    <text evidence="7">Binds 1 zinc ion.</text>
</comment>
<dbReference type="InterPro" id="IPR045090">
    <property type="entry name" value="Pept_M3A_M3B"/>
</dbReference>
<dbReference type="Gene3D" id="3.40.390.10">
    <property type="entry name" value="Collagenase (Catalytic Domain)"/>
    <property type="match status" value="1"/>
</dbReference>
<organism evidence="9 10">
    <name type="scientific">Streptomyces silvisoli</name>
    <dbReference type="NCBI Taxonomy" id="3034235"/>
    <lineage>
        <taxon>Bacteria</taxon>
        <taxon>Bacillati</taxon>
        <taxon>Actinomycetota</taxon>
        <taxon>Actinomycetes</taxon>
        <taxon>Kitasatosporales</taxon>
        <taxon>Streptomycetaceae</taxon>
        <taxon>Streptomyces</taxon>
    </lineage>
</organism>
<dbReference type="PANTHER" id="PTHR43660">
    <property type="entry name" value="DIPEPTIDYL CARBOXYPEPTIDASE"/>
    <property type="match status" value="1"/>
</dbReference>
<evidence type="ECO:0000256" key="2">
    <source>
        <dbReference type="ARBA" id="ARBA00022670"/>
    </source>
</evidence>
<keyword evidence="5 7" id="KW-0862">Zinc</keyword>
<evidence type="ECO:0000313" key="9">
    <source>
        <dbReference type="EMBL" id="MDF3294055.1"/>
    </source>
</evidence>
<evidence type="ECO:0000259" key="8">
    <source>
        <dbReference type="Pfam" id="PF01432"/>
    </source>
</evidence>
<dbReference type="Gene3D" id="1.10.1370.10">
    <property type="entry name" value="Neurolysin, domain 3"/>
    <property type="match status" value="1"/>
</dbReference>
<evidence type="ECO:0000256" key="7">
    <source>
        <dbReference type="RuleBase" id="RU003435"/>
    </source>
</evidence>
<evidence type="ECO:0000256" key="4">
    <source>
        <dbReference type="ARBA" id="ARBA00022801"/>
    </source>
</evidence>
<dbReference type="InterPro" id="IPR001567">
    <property type="entry name" value="Pept_M3A_M3B_dom"/>
</dbReference>
<dbReference type="InterPro" id="IPR034005">
    <property type="entry name" value="M3A_DCP"/>
</dbReference>
<keyword evidence="10" id="KW-1185">Reference proteome</keyword>
<sequence length="678" mass="74494">MSENPFFSRSTLPYELPPFAEVRVAHYAPALDRGMAEQLAEIAAITGGDQPPGFENTVVALERSGALLHRVESVFHNQVAADTSPELDALNAEYSPKLAAHRDAIQLDSALFARIDALYAGRDQLGLDPESLRLLERYHTDFVRSGALLGPAEQERLRALNAELARLGAVFQQNLAADTRAAALVLDDPEELAGLSPDAIAAAAANGTARGHDGRYVLSLKLFSNQSELAWLDNRAVRERLLTASLGRGLESNRRLVARIAGLRAERAALLGHRSHAAHVVGGMTAGSTEAVEDLLARLIPPAVANARAEAEALRAELGGGVRLEPWDWAYYAERVRKSRYGIDAAALRPYFELERVLGDGVFFAAGLVYGLRFGERHDLVGYHPDVRVFEVFDADRPLGLYLLDVHARAGKRGGAWMAQLVDQCDLLGQRPVVVNNLNVAKPPAGEPTLLTFDEVRTLFHEFGHALHGLLSEVRYPAFSGTKVPRDVVEYPSQVNEMWMVWPQVLANYARHHRTGEPLPVDRLDRLAAAGRFGEGFRTVEYLAAAVLDWKWHTLGAQDDPGDTEAFEAAALEGAGIAVPEIPPRYRSTYFAHVFAHDVNEYSAGYYSYIWSEVLDADTVEWFRENGRTVRESGELFRRGLLAKGGGADMMESFRAVCGREPRIEPLLARRGLTRGGC</sequence>
<proteinExistence type="inferred from homology"/>
<dbReference type="PANTHER" id="PTHR43660:SF1">
    <property type="entry name" value="DIPEPTIDYL CARBOXYPEPTIDASE"/>
    <property type="match status" value="1"/>
</dbReference>
<name>A0ABT5ZWR7_9ACTN</name>
<evidence type="ECO:0000256" key="6">
    <source>
        <dbReference type="ARBA" id="ARBA00023049"/>
    </source>
</evidence>
<dbReference type="CDD" id="cd06456">
    <property type="entry name" value="M3A_DCP"/>
    <property type="match status" value="1"/>
</dbReference>
<dbReference type="InterPro" id="IPR024079">
    <property type="entry name" value="MetalloPept_cat_dom_sf"/>
</dbReference>
<evidence type="ECO:0000256" key="5">
    <source>
        <dbReference type="ARBA" id="ARBA00022833"/>
    </source>
</evidence>
<dbReference type="SUPFAM" id="SSF55486">
    <property type="entry name" value="Metalloproteases ('zincins'), catalytic domain"/>
    <property type="match status" value="1"/>
</dbReference>
<dbReference type="RefSeq" id="WP_276096879.1">
    <property type="nucleotide sequence ID" value="NZ_JARJBC010000034.1"/>
</dbReference>
<gene>
    <name evidence="9" type="ORF">P3G67_33570</name>
</gene>
<reference evidence="9 10" key="1">
    <citation type="submission" date="2023-03" db="EMBL/GenBank/DDBJ databases">
        <title>Draft genome sequence of Streptomyces sp. RB6PN23 isolated from peat swamp forest in Thailand.</title>
        <authorList>
            <person name="Klaysubun C."/>
            <person name="Duangmal K."/>
        </authorList>
    </citation>
    <scope>NUCLEOTIDE SEQUENCE [LARGE SCALE GENOMIC DNA]</scope>
    <source>
        <strain evidence="9 10">RB6PN23</strain>
    </source>
</reference>
<evidence type="ECO:0000256" key="1">
    <source>
        <dbReference type="ARBA" id="ARBA00006040"/>
    </source>
</evidence>
<evidence type="ECO:0000256" key="3">
    <source>
        <dbReference type="ARBA" id="ARBA00022723"/>
    </source>
</evidence>
<protein>
    <submittedName>
        <fullName evidence="9">M3 family metallopeptidase</fullName>
    </submittedName>
</protein>
<comment type="caution">
    <text evidence="9">The sequence shown here is derived from an EMBL/GenBank/DDBJ whole genome shotgun (WGS) entry which is preliminary data.</text>
</comment>
<evidence type="ECO:0000313" key="10">
    <source>
        <dbReference type="Proteomes" id="UP001216579"/>
    </source>
</evidence>
<keyword evidence="4 7" id="KW-0378">Hydrolase</keyword>